<dbReference type="SUPFAM" id="SSF52317">
    <property type="entry name" value="Class I glutamine amidotransferase-like"/>
    <property type="match status" value="1"/>
</dbReference>
<dbReference type="InterPro" id="IPR029062">
    <property type="entry name" value="Class_I_gatase-like"/>
</dbReference>
<dbReference type="Proteomes" id="UP000321408">
    <property type="component" value="Chromosome"/>
</dbReference>
<proteinExistence type="predicted"/>
<dbReference type="GO" id="GO:0005829">
    <property type="term" value="C:cytosol"/>
    <property type="evidence" value="ECO:0007669"/>
    <property type="project" value="TreeGrafter"/>
</dbReference>
<organism evidence="2 3">
    <name type="scientific">Promethearchaeum syntrophicum</name>
    <dbReference type="NCBI Taxonomy" id="2594042"/>
    <lineage>
        <taxon>Archaea</taxon>
        <taxon>Promethearchaeati</taxon>
        <taxon>Promethearchaeota</taxon>
        <taxon>Promethearchaeia</taxon>
        <taxon>Promethearchaeales</taxon>
        <taxon>Promethearchaeaceae</taxon>
        <taxon>Promethearchaeum</taxon>
    </lineage>
</organism>
<dbReference type="Pfam" id="PF00117">
    <property type="entry name" value="GATase"/>
    <property type="match status" value="1"/>
</dbReference>
<dbReference type="EMBL" id="CP042905">
    <property type="protein sequence ID" value="QEE15707.1"/>
    <property type="molecule type" value="Genomic_DNA"/>
</dbReference>
<gene>
    <name evidence="2" type="ORF">DSAG12_01534</name>
</gene>
<evidence type="ECO:0000313" key="3">
    <source>
        <dbReference type="Proteomes" id="UP000321408"/>
    </source>
</evidence>
<dbReference type="PANTHER" id="PTHR42695">
    <property type="entry name" value="GLUTAMINE AMIDOTRANSFERASE YLR126C-RELATED"/>
    <property type="match status" value="1"/>
</dbReference>
<reference evidence="2 3" key="2">
    <citation type="journal article" date="2024" name="Int. J. Syst. Evol. Microbiol.">
        <title>Promethearchaeum syntrophicum gen. nov., sp. nov., an anaerobic, obligately syntrophic archaeon, the first isolate of the lineage 'Asgard' archaea, and proposal of the new archaeal phylum Promethearchaeota phyl. nov. and kingdom Promethearchaeati regn. nov.</title>
        <authorList>
            <person name="Imachi H."/>
            <person name="Nobu M.K."/>
            <person name="Kato S."/>
            <person name="Takaki Y."/>
            <person name="Miyazaki M."/>
            <person name="Miyata M."/>
            <person name="Ogawara M."/>
            <person name="Saito Y."/>
            <person name="Sakai S."/>
            <person name="Tahara Y.O."/>
            <person name="Takano Y."/>
            <person name="Tasumi E."/>
            <person name="Uematsu K."/>
            <person name="Yoshimura T."/>
            <person name="Itoh T."/>
            <person name="Ohkuma M."/>
            <person name="Takai K."/>
        </authorList>
    </citation>
    <scope>NUCLEOTIDE SEQUENCE [LARGE SCALE GENOMIC DNA]</scope>
    <source>
        <strain evidence="2 3">MK-D1</strain>
    </source>
</reference>
<dbReference type="InterPro" id="IPR017926">
    <property type="entry name" value="GATASE"/>
</dbReference>
<dbReference type="PANTHER" id="PTHR42695:SF5">
    <property type="entry name" value="GLUTAMINE AMIDOTRANSFERASE YLR126C-RELATED"/>
    <property type="match status" value="1"/>
</dbReference>
<name>A0A5B9DA37_9ARCH</name>
<dbReference type="GeneID" id="41329528"/>
<dbReference type="Gene3D" id="3.40.50.880">
    <property type="match status" value="1"/>
</dbReference>
<dbReference type="RefSeq" id="WP_147662609.1">
    <property type="nucleotide sequence ID" value="NZ_CP042905.2"/>
</dbReference>
<dbReference type="OrthoDB" id="10772at2157"/>
<dbReference type="AlphaFoldDB" id="A0A5B9DA37"/>
<evidence type="ECO:0000259" key="1">
    <source>
        <dbReference type="Pfam" id="PF00117"/>
    </source>
</evidence>
<dbReference type="PROSITE" id="PS51273">
    <property type="entry name" value="GATASE_TYPE_1"/>
    <property type="match status" value="1"/>
</dbReference>
<keyword evidence="3" id="KW-1185">Reference proteome</keyword>
<dbReference type="KEGG" id="psyt:DSAG12_01534"/>
<reference evidence="2 3" key="1">
    <citation type="journal article" date="2020" name="Nature">
        <title>Isolation of an archaeon at the prokaryote-eukaryote interface.</title>
        <authorList>
            <person name="Imachi H."/>
            <person name="Nobu M.K."/>
            <person name="Nakahara N."/>
            <person name="Morono Y."/>
            <person name="Ogawara M."/>
            <person name="Takaki Y."/>
            <person name="Takano Y."/>
            <person name="Uematsu K."/>
            <person name="Ikuta T."/>
            <person name="Ito M."/>
            <person name="Matsui Y."/>
            <person name="Miyazaki M."/>
            <person name="Murata K."/>
            <person name="Saito Y."/>
            <person name="Sakai S."/>
            <person name="Song C."/>
            <person name="Tasumi E."/>
            <person name="Yamanaka Y."/>
            <person name="Yamaguchi T."/>
            <person name="Kamagata Y."/>
            <person name="Tamaki H."/>
            <person name="Takai K."/>
        </authorList>
    </citation>
    <scope>NUCLEOTIDE SEQUENCE [LARGE SCALE GENOMIC DNA]</scope>
    <source>
        <strain evidence="2 3">MK-D1</strain>
    </source>
</reference>
<sequence>MKNLGIIINFDKEIDKFKERFNNSFKNCEEQLIWEYIHYSQLNNHETHDILKKMDGLLLTGSYQMLSDKKIIEKYQTEKKIIREYEKPILGICFGIHLIACAFGFEIIAINNTDTNIENEKSLFLNINPNFELFPTDQIHVYESHFEEIKFVPKFLEIFTIYASSPSCKIQIIKHKSQQIFGVQFHPEYPDDPLTFKDGTILLNNFINLL</sequence>
<dbReference type="GO" id="GO:0003922">
    <property type="term" value="F:GMP synthase (glutamine-hydrolyzing) activity"/>
    <property type="evidence" value="ECO:0007669"/>
    <property type="project" value="UniProtKB-EC"/>
</dbReference>
<feature type="domain" description="Glutamine amidotransferase" evidence="1">
    <location>
        <begin position="36"/>
        <end position="190"/>
    </location>
</feature>
<protein>
    <submittedName>
        <fullName evidence="2">Gamma-glutamyl-gamma-aminobutyrate hydrolase family protein</fullName>
    </submittedName>
</protein>
<dbReference type="InterPro" id="IPR044992">
    <property type="entry name" value="ChyE-like"/>
</dbReference>
<keyword evidence="2" id="KW-0378">Hydrolase</keyword>
<evidence type="ECO:0000313" key="2">
    <source>
        <dbReference type="EMBL" id="QEE15707.1"/>
    </source>
</evidence>
<accession>A0A5B9DA37</accession>